<dbReference type="InterPro" id="IPR037401">
    <property type="entry name" value="SnoaL-like"/>
</dbReference>
<evidence type="ECO:0000313" key="3">
    <source>
        <dbReference type="Proteomes" id="UP000600247"/>
    </source>
</evidence>
<dbReference type="RefSeq" id="WP_188887660.1">
    <property type="nucleotide sequence ID" value="NZ_BMHY01000001.1"/>
</dbReference>
<keyword evidence="3" id="KW-1185">Reference proteome</keyword>
<evidence type="ECO:0000313" key="2">
    <source>
        <dbReference type="EMBL" id="GGG57835.1"/>
    </source>
</evidence>
<dbReference type="SUPFAM" id="SSF54427">
    <property type="entry name" value="NTF2-like"/>
    <property type="match status" value="1"/>
</dbReference>
<accession>A0A917LUS6</accession>
<sequence length="148" mass="17164">MTTLDQLNDMEELKRVMARYARYGDTQNWEEFRKLFTEDAVFSFEAMPRATKDEPQSGHFTEGRDAFIGGMGELLKGVQTYHNMYLPDINITGPTTATVIWGLHDLVKLPTCIFNGYGHIHQDYVKVDGQWKIIKSHTSRTFVEEQWL</sequence>
<dbReference type="AlphaFoldDB" id="A0A917LUS6"/>
<evidence type="ECO:0000259" key="1">
    <source>
        <dbReference type="Pfam" id="PF13577"/>
    </source>
</evidence>
<organism evidence="2 3">
    <name type="scientific">Paenibacillus radicis</name>
    <name type="common">ex Gao et al. 2016</name>
    <dbReference type="NCBI Taxonomy" id="1737354"/>
    <lineage>
        <taxon>Bacteria</taxon>
        <taxon>Bacillati</taxon>
        <taxon>Bacillota</taxon>
        <taxon>Bacilli</taxon>
        <taxon>Bacillales</taxon>
        <taxon>Paenibacillaceae</taxon>
        <taxon>Paenibacillus</taxon>
    </lineage>
</organism>
<protein>
    <recommendedName>
        <fullName evidence="1">SnoaL-like domain-containing protein</fullName>
    </recommendedName>
</protein>
<dbReference type="EMBL" id="BMHY01000001">
    <property type="protein sequence ID" value="GGG57835.1"/>
    <property type="molecule type" value="Genomic_DNA"/>
</dbReference>
<name>A0A917LUS6_9BACL</name>
<dbReference type="Proteomes" id="UP000600247">
    <property type="component" value="Unassembled WGS sequence"/>
</dbReference>
<gene>
    <name evidence="2" type="ORF">GCM10010918_08650</name>
</gene>
<reference evidence="2 3" key="1">
    <citation type="journal article" date="2014" name="Int. J. Syst. Evol. Microbiol.">
        <title>Complete genome sequence of Corynebacterium casei LMG S-19264T (=DSM 44701T), isolated from a smear-ripened cheese.</title>
        <authorList>
            <consortium name="US DOE Joint Genome Institute (JGI-PGF)"/>
            <person name="Walter F."/>
            <person name="Albersmeier A."/>
            <person name="Kalinowski J."/>
            <person name="Ruckert C."/>
        </authorList>
    </citation>
    <scope>NUCLEOTIDE SEQUENCE [LARGE SCALE GENOMIC DNA]</scope>
    <source>
        <strain evidence="2 3">CGMCC 1.15286</strain>
    </source>
</reference>
<feature type="domain" description="SnoaL-like" evidence="1">
    <location>
        <begin position="6"/>
        <end position="135"/>
    </location>
</feature>
<dbReference type="InterPro" id="IPR032710">
    <property type="entry name" value="NTF2-like_dom_sf"/>
</dbReference>
<dbReference type="Gene3D" id="3.10.450.50">
    <property type="match status" value="1"/>
</dbReference>
<dbReference type="Pfam" id="PF13577">
    <property type="entry name" value="SnoaL_4"/>
    <property type="match status" value="1"/>
</dbReference>
<dbReference type="CDD" id="cd00531">
    <property type="entry name" value="NTF2_like"/>
    <property type="match status" value="1"/>
</dbReference>
<comment type="caution">
    <text evidence="2">The sequence shown here is derived from an EMBL/GenBank/DDBJ whole genome shotgun (WGS) entry which is preliminary data.</text>
</comment>
<proteinExistence type="predicted"/>